<evidence type="ECO:0000259" key="1">
    <source>
        <dbReference type="Pfam" id="PF01266"/>
    </source>
</evidence>
<dbReference type="InterPro" id="IPR041854">
    <property type="entry name" value="BFD-like_2Fe2S-bd_dom_sf"/>
</dbReference>
<dbReference type="PANTHER" id="PTHR42720:SF1">
    <property type="entry name" value="GLYCEROL 3-PHOSPHATE OXIDASE"/>
    <property type="match status" value="1"/>
</dbReference>
<gene>
    <name evidence="3" type="ORF">PQJ61_07855</name>
</gene>
<organism evidence="3 4">
    <name type="scientific">Candidatus Thalassospirochaeta sargassi</name>
    <dbReference type="NCBI Taxonomy" id="3119039"/>
    <lineage>
        <taxon>Bacteria</taxon>
        <taxon>Pseudomonadati</taxon>
        <taxon>Spirochaetota</taxon>
        <taxon>Spirochaetia</taxon>
        <taxon>Spirochaetales</taxon>
        <taxon>Spirochaetaceae</taxon>
        <taxon>Candidatus Thalassospirochaeta</taxon>
    </lineage>
</organism>
<dbReference type="Gene3D" id="3.30.9.10">
    <property type="entry name" value="D-Amino Acid Oxidase, subunit A, domain 2"/>
    <property type="match status" value="1"/>
</dbReference>
<dbReference type="SUPFAM" id="SSF54373">
    <property type="entry name" value="FAD-linked reductases, C-terminal domain"/>
    <property type="match status" value="1"/>
</dbReference>
<proteinExistence type="predicted"/>
<dbReference type="Pfam" id="PF01266">
    <property type="entry name" value="DAO"/>
    <property type="match status" value="1"/>
</dbReference>
<dbReference type="Gene3D" id="3.50.50.60">
    <property type="entry name" value="FAD/NAD(P)-binding domain"/>
    <property type="match status" value="1"/>
</dbReference>
<protein>
    <submittedName>
        <fullName evidence="3">NAD(P)/FAD-dependent oxidoreductase</fullName>
    </submittedName>
</protein>
<dbReference type="InterPro" id="IPR007419">
    <property type="entry name" value="BFD-like_2Fe2S-bd_dom"/>
</dbReference>
<feature type="domain" description="BFD-like [2Fe-2S]-binding" evidence="2">
    <location>
        <begin position="410"/>
        <end position="462"/>
    </location>
</feature>
<sequence length="488" mass="52519">FDLIIIGGGVVGCAIAREASKYRLKILLIEKEPDVAEGISKANSGVLHAGFNVLPDSLKARFNVEGLNICPTLAEELDVEYRITKKLVVGKSDSDLPYLENLLTRGKSNGCSGLSIIGEQQIRRLEPQARGKWALLSETTGIISPFQFTIALAENAAENGVEFMLNTAVTGINTLTGSSFRLTTAGSDGGTSTLDCRFLVNSAGMNAASVKSMVEPHDTRVYPCRGEYYITDKEDGKLLGMPVYPVPPADGSGLGVHLTPTCNGNILIGPSADYLEDEEDLANTAGVMAQLKKEAFELMPELEGHAFIRSYSGMRPKLFTKESGTGFADFIIEESDNFPGMINLMGIESPGLTSAPAIAKYVVEELLCPKTELIPKLSYNPRRKGIKRSSHLTEAERRALAAKDPDYAEIICRCEQVSRAEILQAIHNPLGALSLGAIKKRTYSMMGRCQSGFCLPRIIEIICEETGCSPASILQTGKGSGVLTGSLD</sequence>
<dbReference type="Gene3D" id="1.10.10.1100">
    <property type="entry name" value="BFD-like [2Fe-2S]-binding domain"/>
    <property type="match status" value="1"/>
</dbReference>
<accession>A0AAJ1ICH0</accession>
<dbReference type="Proteomes" id="UP001221217">
    <property type="component" value="Unassembled WGS sequence"/>
</dbReference>
<dbReference type="InterPro" id="IPR052745">
    <property type="entry name" value="G3P_Oxidase/Oxidoreductase"/>
</dbReference>
<dbReference type="SUPFAM" id="SSF51905">
    <property type="entry name" value="FAD/NAD(P)-binding domain"/>
    <property type="match status" value="1"/>
</dbReference>
<dbReference type="CDD" id="cd19946">
    <property type="entry name" value="GlpA-like_Fer2_BFD-like"/>
    <property type="match status" value="1"/>
</dbReference>
<evidence type="ECO:0000313" key="4">
    <source>
        <dbReference type="Proteomes" id="UP001221217"/>
    </source>
</evidence>
<evidence type="ECO:0000259" key="2">
    <source>
        <dbReference type="Pfam" id="PF04324"/>
    </source>
</evidence>
<dbReference type="EMBL" id="JAQQAL010000015">
    <property type="protein sequence ID" value="MDC7226664.1"/>
    <property type="molecule type" value="Genomic_DNA"/>
</dbReference>
<dbReference type="InterPro" id="IPR036188">
    <property type="entry name" value="FAD/NAD-bd_sf"/>
</dbReference>
<dbReference type="Pfam" id="PF04324">
    <property type="entry name" value="Fer2_BFD"/>
    <property type="match status" value="1"/>
</dbReference>
<dbReference type="InterPro" id="IPR006076">
    <property type="entry name" value="FAD-dep_OxRdtase"/>
</dbReference>
<name>A0AAJ1ICH0_9SPIO</name>
<feature type="domain" description="FAD dependent oxidoreductase" evidence="1">
    <location>
        <begin position="2"/>
        <end position="364"/>
    </location>
</feature>
<evidence type="ECO:0000313" key="3">
    <source>
        <dbReference type="EMBL" id="MDC7226664.1"/>
    </source>
</evidence>
<dbReference type="PANTHER" id="PTHR42720">
    <property type="entry name" value="GLYCEROL-3-PHOSPHATE DEHYDROGENASE"/>
    <property type="match status" value="1"/>
</dbReference>
<feature type="non-terminal residue" evidence="3">
    <location>
        <position position="1"/>
    </location>
</feature>
<reference evidence="3 4" key="1">
    <citation type="submission" date="2022-12" db="EMBL/GenBank/DDBJ databases">
        <title>Metagenome assembled genome from gulf of manar.</title>
        <authorList>
            <person name="Kohli P."/>
            <person name="Pk S."/>
            <person name="Venkata Ramana C."/>
            <person name="Sasikala C."/>
        </authorList>
    </citation>
    <scope>NUCLEOTIDE SEQUENCE [LARGE SCALE GENOMIC DNA]</scope>
    <source>
        <strain evidence="3">JB008</strain>
    </source>
</reference>
<comment type="caution">
    <text evidence="3">The sequence shown here is derived from an EMBL/GenBank/DDBJ whole genome shotgun (WGS) entry which is preliminary data.</text>
</comment>
<dbReference type="AlphaFoldDB" id="A0AAJ1ICH0"/>